<keyword evidence="3" id="KW-1185">Reference proteome</keyword>
<feature type="transmembrane region" description="Helical" evidence="1">
    <location>
        <begin position="604"/>
        <end position="628"/>
    </location>
</feature>
<feature type="transmembrane region" description="Helical" evidence="1">
    <location>
        <begin position="327"/>
        <end position="349"/>
    </location>
</feature>
<evidence type="ECO:0000256" key="1">
    <source>
        <dbReference type="SAM" id="Phobius"/>
    </source>
</evidence>
<reference evidence="2" key="1">
    <citation type="journal article" date="2014" name="Int. J. Syst. Evol. Microbiol.">
        <title>Complete genome sequence of Corynebacterium casei LMG S-19264T (=DSM 44701T), isolated from a smear-ripened cheese.</title>
        <authorList>
            <consortium name="US DOE Joint Genome Institute (JGI-PGF)"/>
            <person name="Walter F."/>
            <person name="Albersmeier A."/>
            <person name="Kalinowski J."/>
            <person name="Ruckert C."/>
        </authorList>
    </citation>
    <scope>NUCLEOTIDE SEQUENCE</scope>
    <source>
        <strain evidence="2">JCM 3090</strain>
    </source>
</reference>
<feature type="transmembrane region" description="Helical" evidence="1">
    <location>
        <begin position="525"/>
        <end position="546"/>
    </location>
</feature>
<protein>
    <submittedName>
        <fullName evidence="2">Uncharacterized protein</fullName>
    </submittedName>
</protein>
<dbReference type="SUPFAM" id="SSF53649">
    <property type="entry name" value="Alkaline phosphatase-like"/>
    <property type="match status" value="1"/>
</dbReference>
<sequence length="706" mass="71180">MIARRLIAAAATLVLAVLAGAGFLARPTVAARPAGVDYVVVIGMAGLRWSDVDAARTPHLWRLAGRGSIGSLAVRSAHTPTCPQDGWLTLGAGNHAAWTPGTAGPCRTDAVRIERPDRIGAHLPDQRALAARNAELPWGAVPGALAEALRCTVAVGPGAALAGARPYGRVDTYAPALPADPRELLSSCVLSLVDAGDLRGDATARRAALDRLDATVAAVDAARPANSLVVVAGLADTGAAPQLHAVLADGPGWAGGWLTSATTGRDGYLQLVDLAPTVLAALGKPVPAKLFLGREAIPVAGRPADPAVAIADPVDADRGARAQRRAAGWFFGALTAGQIVLLLATVPLLRRARAHAGPGGPAGVPAPVRRAAELALVAAALALPAALLADILPWWRYPHGSWIFLAGVAVALAGLTAGVRLLPLYRHTWGPVAVVAAVNAAVVGADVLTGASLQLNGVAGYSALEGGRYAGIGTVGLGAFTAGLLLAAGCLAQRVPARWRTAATAAVGAAGVLVVGSPYHGGDAVGAIALTAGVCVTVALVTGGWLTFPRLAWSLLAGFAVAICFAVLDVRRPPEDRGGLGRFLTQWGEGTGGLTVHRTGVANVIAFASSPLTILATAAALFCWLALLQHWGGLKRLYGIYPAIRAALSGIAVAAVLAGVVGGAALNVAGAAAAVAVPLATLAALRVLDHAADRTTPQRQPDGDRA</sequence>
<feature type="transmembrane region" description="Helical" evidence="1">
    <location>
        <begin position="640"/>
        <end position="662"/>
    </location>
</feature>
<dbReference type="AlphaFoldDB" id="A0A8J3FD15"/>
<feature type="transmembrane region" description="Helical" evidence="1">
    <location>
        <begin position="429"/>
        <end position="449"/>
    </location>
</feature>
<feature type="transmembrane region" description="Helical" evidence="1">
    <location>
        <begin position="401"/>
        <end position="422"/>
    </location>
</feature>
<dbReference type="EMBL" id="BMQB01000012">
    <property type="protein sequence ID" value="GGK07863.1"/>
    <property type="molecule type" value="Genomic_DNA"/>
</dbReference>
<comment type="caution">
    <text evidence="2">The sequence shown here is derived from an EMBL/GenBank/DDBJ whole genome shotgun (WGS) entry which is preliminary data.</text>
</comment>
<organism evidence="2 3">
    <name type="scientific">Pilimelia anulata</name>
    <dbReference type="NCBI Taxonomy" id="53371"/>
    <lineage>
        <taxon>Bacteria</taxon>
        <taxon>Bacillati</taxon>
        <taxon>Actinomycetota</taxon>
        <taxon>Actinomycetes</taxon>
        <taxon>Micromonosporales</taxon>
        <taxon>Micromonosporaceae</taxon>
        <taxon>Pilimelia</taxon>
    </lineage>
</organism>
<keyword evidence="1" id="KW-1133">Transmembrane helix</keyword>
<keyword evidence="1" id="KW-0812">Transmembrane</keyword>
<reference evidence="2" key="2">
    <citation type="submission" date="2020-09" db="EMBL/GenBank/DDBJ databases">
        <authorList>
            <person name="Sun Q."/>
            <person name="Ohkuma M."/>
        </authorList>
    </citation>
    <scope>NUCLEOTIDE SEQUENCE</scope>
    <source>
        <strain evidence="2">JCM 3090</strain>
    </source>
</reference>
<feature type="transmembrane region" description="Helical" evidence="1">
    <location>
        <begin position="469"/>
        <end position="492"/>
    </location>
</feature>
<keyword evidence="1" id="KW-0472">Membrane</keyword>
<feature type="transmembrane region" description="Helical" evidence="1">
    <location>
        <begin position="668"/>
        <end position="688"/>
    </location>
</feature>
<proteinExistence type="predicted"/>
<feature type="transmembrane region" description="Helical" evidence="1">
    <location>
        <begin position="374"/>
        <end position="395"/>
    </location>
</feature>
<accession>A0A8J3FD15</accession>
<gene>
    <name evidence="2" type="ORF">GCM10010123_42280</name>
</gene>
<feature type="transmembrane region" description="Helical" evidence="1">
    <location>
        <begin position="551"/>
        <end position="568"/>
    </location>
</feature>
<evidence type="ECO:0000313" key="3">
    <source>
        <dbReference type="Proteomes" id="UP000649739"/>
    </source>
</evidence>
<dbReference type="Proteomes" id="UP000649739">
    <property type="component" value="Unassembled WGS sequence"/>
</dbReference>
<evidence type="ECO:0000313" key="2">
    <source>
        <dbReference type="EMBL" id="GGK07863.1"/>
    </source>
</evidence>
<feature type="transmembrane region" description="Helical" evidence="1">
    <location>
        <begin position="499"/>
        <end position="519"/>
    </location>
</feature>
<dbReference type="InterPro" id="IPR017850">
    <property type="entry name" value="Alkaline_phosphatase_core_sf"/>
</dbReference>
<name>A0A8J3FD15_9ACTN</name>